<sequence>MINVIRVARLVCCCLCVHAGVWAQNKISLNIAKAGTLSEQIASSKKYQIDELIVSGTLNGSDIRFIRDMAGCDATGKETKGILRKLDMSGVNIISGGDYYYETGGIKYYTLISGTSSGNGVSYSEGVGSYMFAKTKLVSITLPISVSVMGEGVFFGCTELESFVLSPNVPYIKPMTFAQCSFKEFSVPESIKSIEKNAFAGCSSLAKLVIPENVTTIVGGAFGECPVLREIKVDEKNKKYADIDGVVCSKDLTVLRIYPNGKGSEYTVPETVNTIDDFAFQGTDVEYVTLTDNITHIGVGAFSDCTKLRAIAVPNSVLAFRESAFANCSSLESIHIPNQITVIDRYVFQGCKSLEKIQLPIKTERIRDAAFQGCLGIDSIALPSTVKYIDASAFAGCTKVEAISCMCTELPTLNKTAFEGINQQKCKLYVPVGAYSRYWIAPIWGDFASIIEQDGDGEPLVSLTVAASYNAVYGKVLINGQQKSSELIDKDTKVEFTIQPAKGYGIAQVMLNNKNVTADVNDEGLYTIAEATENMVLQVTFKELPYYLTIRHADNGLLKQLITRGEQYTFTILPAEGWNLNTVTFNDNDVTAYVKEDGTYTTQALKSDAELAVTFESTASSVEDVRADEPALKVYTQHDELILQGTVEGQKVQVYTTDGINAGIYISTGGLTRITLRQNVTYLVRVGMKTYKVAM</sequence>
<evidence type="ECO:0000313" key="2">
    <source>
        <dbReference type="EMBL" id="KAA3761976.1"/>
    </source>
</evidence>
<dbReference type="SUPFAM" id="SSF52058">
    <property type="entry name" value="L domain-like"/>
    <property type="match status" value="1"/>
</dbReference>
<dbReference type="RefSeq" id="WP_082430634.1">
    <property type="nucleotide sequence ID" value="NZ_CP133452.1"/>
</dbReference>
<dbReference type="InterPro" id="IPR026906">
    <property type="entry name" value="LRR_5"/>
</dbReference>
<evidence type="ECO:0000313" key="3">
    <source>
        <dbReference type="Proteomes" id="UP000422221"/>
    </source>
</evidence>
<keyword evidence="1" id="KW-0732">Signal</keyword>
<dbReference type="Gene3D" id="3.80.10.10">
    <property type="entry name" value="Ribonuclease Inhibitor"/>
    <property type="match status" value="1"/>
</dbReference>
<dbReference type="AlphaFoldDB" id="A0A7J4XGE3"/>
<dbReference type="InterPro" id="IPR053139">
    <property type="entry name" value="Surface_bspA-like"/>
</dbReference>
<proteinExistence type="predicted"/>
<dbReference type="GeneID" id="93116446"/>
<dbReference type="PANTHER" id="PTHR45661">
    <property type="entry name" value="SURFACE ANTIGEN"/>
    <property type="match status" value="1"/>
</dbReference>
<accession>A0A7J4XGE3</accession>
<dbReference type="Pfam" id="PF13306">
    <property type="entry name" value="LRR_5"/>
    <property type="match status" value="2"/>
</dbReference>
<dbReference type="InterPro" id="IPR032675">
    <property type="entry name" value="LRR_dom_sf"/>
</dbReference>
<name>A0A7J4XGE3_9BACE</name>
<evidence type="ECO:0000256" key="1">
    <source>
        <dbReference type="SAM" id="SignalP"/>
    </source>
</evidence>
<dbReference type="Proteomes" id="UP000422221">
    <property type="component" value="Unassembled WGS sequence"/>
</dbReference>
<protein>
    <submittedName>
        <fullName evidence="2">Leucine-rich repeat domain-containing protein</fullName>
    </submittedName>
</protein>
<gene>
    <name evidence="2" type="ORF">F3F73_15770</name>
</gene>
<dbReference type="Gene3D" id="3.40.50.12480">
    <property type="match status" value="1"/>
</dbReference>
<dbReference type="PANTHER" id="PTHR45661:SF3">
    <property type="entry name" value="IG-LIKE DOMAIN-CONTAINING PROTEIN"/>
    <property type="match status" value="1"/>
</dbReference>
<feature type="chain" id="PRO_5029556120" evidence="1">
    <location>
        <begin position="24"/>
        <end position="695"/>
    </location>
</feature>
<dbReference type="EMBL" id="VWMK01000016">
    <property type="protein sequence ID" value="KAA3761976.1"/>
    <property type="molecule type" value="Genomic_DNA"/>
</dbReference>
<comment type="caution">
    <text evidence="2">The sequence shown here is derived from an EMBL/GenBank/DDBJ whole genome shotgun (WGS) entry which is preliminary data.</text>
</comment>
<feature type="signal peptide" evidence="1">
    <location>
        <begin position="1"/>
        <end position="23"/>
    </location>
</feature>
<organism evidence="2 3">
    <name type="scientific">Bacteroides salyersiae</name>
    <dbReference type="NCBI Taxonomy" id="291644"/>
    <lineage>
        <taxon>Bacteria</taxon>
        <taxon>Pseudomonadati</taxon>
        <taxon>Bacteroidota</taxon>
        <taxon>Bacteroidia</taxon>
        <taxon>Bacteroidales</taxon>
        <taxon>Bacteroidaceae</taxon>
        <taxon>Bacteroides</taxon>
    </lineage>
</organism>
<reference evidence="2 3" key="1">
    <citation type="journal article" date="2019" name="Nat. Med.">
        <title>A library of human gut bacterial isolates paired with longitudinal multiomics data enables mechanistic microbiome research.</title>
        <authorList>
            <person name="Poyet M."/>
            <person name="Groussin M."/>
            <person name="Gibbons S.M."/>
            <person name="Avila-Pacheco J."/>
            <person name="Jiang X."/>
            <person name="Kearney S.M."/>
            <person name="Perrotta A.R."/>
            <person name="Berdy B."/>
            <person name="Zhao S."/>
            <person name="Lieberman T.D."/>
            <person name="Swanson P.K."/>
            <person name="Smith M."/>
            <person name="Roesemann S."/>
            <person name="Alexander J.E."/>
            <person name="Rich S.A."/>
            <person name="Livny J."/>
            <person name="Vlamakis H."/>
            <person name="Clish C."/>
            <person name="Bullock K."/>
            <person name="Deik A."/>
            <person name="Scott J."/>
            <person name="Pierce K.A."/>
            <person name="Xavier R.J."/>
            <person name="Alm E.J."/>
        </authorList>
    </citation>
    <scope>NUCLEOTIDE SEQUENCE [LARGE SCALE GENOMIC DNA]</scope>
    <source>
        <strain evidence="2 3">BIOML-A10</strain>
    </source>
</reference>